<dbReference type="CDD" id="cd09008">
    <property type="entry name" value="MTAN"/>
    <property type="match status" value="1"/>
</dbReference>
<dbReference type="EMBL" id="FUWG01000002">
    <property type="protein sequence ID" value="SJZ29750.1"/>
    <property type="molecule type" value="Genomic_DNA"/>
</dbReference>
<dbReference type="EC" id="3.2.2.9" evidence="2"/>
<dbReference type="Gene3D" id="3.40.50.1580">
    <property type="entry name" value="Nucleoside phosphorylase domain"/>
    <property type="match status" value="1"/>
</dbReference>
<keyword evidence="4" id="KW-0378">Hydrolase</keyword>
<dbReference type="GO" id="GO:0008782">
    <property type="term" value="F:adenosylhomocysteine nucleosidase activity"/>
    <property type="evidence" value="ECO:0007669"/>
    <property type="project" value="UniProtKB-EC"/>
</dbReference>
<dbReference type="GeneID" id="78315575"/>
<accession>A0A1T4JHV5</accession>
<dbReference type="PANTHER" id="PTHR46832">
    <property type="entry name" value="5'-METHYLTHIOADENOSINE/S-ADENOSYLHOMOCYSTEINE NUCLEOSIDASE"/>
    <property type="match status" value="1"/>
</dbReference>
<dbReference type="PANTHER" id="PTHR46832:SF1">
    <property type="entry name" value="5'-METHYLTHIOADENOSINE_S-ADENOSYLHOMOCYSTEINE NUCLEOSIDASE"/>
    <property type="match status" value="1"/>
</dbReference>
<proteinExistence type="predicted"/>
<reference evidence="7 8" key="1">
    <citation type="submission" date="2017-02" db="EMBL/GenBank/DDBJ databases">
        <authorList>
            <person name="Peterson S.W."/>
        </authorList>
    </citation>
    <scope>NUCLEOTIDE SEQUENCE [LARGE SCALE GENOMIC DNA]</scope>
    <source>
        <strain evidence="7 8">ATCC BAA-908</strain>
    </source>
</reference>
<organism evidence="7 8">
    <name type="scientific">Treponema porcinum</name>
    <dbReference type="NCBI Taxonomy" id="261392"/>
    <lineage>
        <taxon>Bacteria</taxon>
        <taxon>Pseudomonadati</taxon>
        <taxon>Spirochaetota</taxon>
        <taxon>Spirochaetia</taxon>
        <taxon>Spirochaetales</taxon>
        <taxon>Treponemataceae</taxon>
        <taxon>Treponema</taxon>
    </lineage>
</organism>
<dbReference type="Proteomes" id="UP000190423">
    <property type="component" value="Unassembled WGS sequence"/>
</dbReference>
<feature type="domain" description="Nucleoside phosphorylase" evidence="6">
    <location>
        <begin position="7"/>
        <end position="238"/>
    </location>
</feature>
<dbReference type="RefSeq" id="WP_234975351.1">
    <property type="nucleotide sequence ID" value="NZ_FUWG01000002.1"/>
</dbReference>
<dbReference type="GO" id="GO:0009164">
    <property type="term" value="P:nucleoside catabolic process"/>
    <property type="evidence" value="ECO:0007669"/>
    <property type="project" value="InterPro"/>
</dbReference>
<evidence type="ECO:0000256" key="5">
    <source>
        <dbReference type="ARBA" id="ARBA00023167"/>
    </source>
</evidence>
<protein>
    <recommendedName>
        <fullName evidence="2">adenosylhomocysteine nucleosidase</fullName>
        <ecNumber evidence="2">3.2.2.9</ecNumber>
    </recommendedName>
</protein>
<keyword evidence="8" id="KW-1185">Reference proteome</keyword>
<evidence type="ECO:0000313" key="8">
    <source>
        <dbReference type="Proteomes" id="UP000190423"/>
    </source>
</evidence>
<dbReference type="Pfam" id="PF01048">
    <property type="entry name" value="PNP_UDP_1"/>
    <property type="match status" value="1"/>
</dbReference>
<keyword evidence="5" id="KW-0486">Methionine biosynthesis</keyword>
<dbReference type="GO" id="GO:0005829">
    <property type="term" value="C:cytosol"/>
    <property type="evidence" value="ECO:0007669"/>
    <property type="project" value="TreeGrafter"/>
</dbReference>
<evidence type="ECO:0000313" key="7">
    <source>
        <dbReference type="EMBL" id="SJZ29750.1"/>
    </source>
</evidence>
<dbReference type="InterPro" id="IPR010049">
    <property type="entry name" value="MTA_SAH_Nsdase"/>
</dbReference>
<dbReference type="SUPFAM" id="SSF53167">
    <property type="entry name" value="Purine and uridine phosphorylases"/>
    <property type="match status" value="1"/>
</dbReference>
<dbReference type="GO" id="GO:0019509">
    <property type="term" value="P:L-methionine salvage from methylthioadenosine"/>
    <property type="evidence" value="ECO:0007669"/>
    <property type="project" value="UniProtKB-UniPathway"/>
</dbReference>
<dbReference type="GO" id="GO:0008930">
    <property type="term" value="F:methylthioadenosine nucleosidase activity"/>
    <property type="evidence" value="ECO:0007669"/>
    <property type="project" value="InterPro"/>
</dbReference>
<dbReference type="UniPathway" id="UPA00904">
    <property type="reaction ID" value="UER00871"/>
</dbReference>
<gene>
    <name evidence="7" type="ORF">SAMN02745149_00252</name>
</gene>
<dbReference type="STRING" id="261392.SAMN02745149_00252"/>
<dbReference type="GO" id="GO:0019284">
    <property type="term" value="P:L-methionine salvage from S-adenosylmethionine"/>
    <property type="evidence" value="ECO:0007669"/>
    <property type="project" value="TreeGrafter"/>
</dbReference>
<dbReference type="AlphaFoldDB" id="A0A1T4JHV5"/>
<name>A0A1T4JHV5_TREPO</name>
<comment type="pathway">
    <text evidence="1">Amino-acid biosynthesis; L-methionine biosynthesis via salvage pathway; S-methyl-5-thio-alpha-D-ribose 1-phosphate from S-methyl-5'-thioadenosine (hydrolase route): step 1/2.</text>
</comment>
<keyword evidence="3" id="KW-0028">Amino-acid biosynthesis</keyword>
<evidence type="ECO:0000256" key="2">
    <source>
        <dbReference type="ARBA" id="ARBA00011974"/>
    </source>
</evidence>
<sequence>MEKCIKKIGIIGAMDSEISVLRSIMKENGSLKQTEAGNCTFNEGVINGVSAVVVKSGVGKVNAALCAQRLILQFGVDAVINTGIAGAMGGNLCIFDMAVSTDAVYHDMDAVEFGYKPTEIPQMKVSAFPADERLIKAAKSAFEKTNKSGERKIVAGRVATGDQFVAEKAVKNHIKEICSPVCVEMEGAAIAHTCYVNCIPYVILRCISDMADDTVKATYSFNEETAAEESSKAVIEMLAELSCGN</sequence>
<evidence type="ECO:0000256" key="4">
    <source>
        <dbReference type="ARBA" id="ARBA00022801"/>
    </source>
</evidence>
<dbReference type="NCBIfam" id="TIGR01704">
    <property type="entry name" value="MTA_SAH-Nsdase"/>
    <property type="match status" value="1"/>
</dbReference>
<evidence type="ECO:0000256" key="3">
    <source>
        <dbReference type="ARBA" id="ARBA00022605"/>
    </source>
</evidence>
<dbReference type="NCBIfam" id="NF004079">
    <property type="entry name" value="PRK05584.1"/>
    <property type="match status" value="1"/>
</dbReference>
<dbReference type="InterPro" id="IPR000845">
    <property type="entry name" value="Nucleoside_phosphorylase_d"/>
</dbReference>
<evidence type="ECO:0000259" key="6">
    <source>
        <dbReference type="Pfam" id="PF01048"/>
    </source>
</evidence>
<evidence type="ECO:0000256" key="1">
    <source>
        <dbReference type="ARBA" id="ARBA00004945"/>
    </source>
</evidence>
<dbReference type="InterPro" id="IPR035994">
    <property type="entry name" value="Nucleoside_phosphorylase_sf"/>
</dbReference>